<dbReference type="EMBL" id="JYPD01000008">
    <property type="protein sequence ID" value="KXK10135.1"/>
    <property type="molecule type" value="Genomic_DNA"/>
</dbReference>
<name>A0A136KL25_9BACT</name>
<dbReference type="GO" id="GO:0008360">
    <property type="term" value="P:regulation of cell shape"/>
    <property type="evidence" value="ECO:0007669"/>
    <property type="project" value="UniProtKB-KW"/>
</dbReference>
<evidence type="ECO:0000256" key="3">
    <source>
        <dbReference type="ARBA" id="ARBA00022679"/>
    </source>
</evidence>
<evidence type="ECO:0000256" key="13">
    <source>
        <dbReference type="ARBA" id="ARBA00041418"/>
    </source>
</evidence>
<evidence type="ECO:0000256" key="2">
    <source>
        <dbReference type="ARBA" id="ARBA00022676"/>
    </source>
</evidence>
<feature type="transmembrane region" description="Helical" evidence="16">
    <location>
        <begin position="122"/>
        <end position="138"/>
    </location>
</feature>
<accession>A0A136KL25</accession>
<feature type="transmembrane region" description="Helical" evidence="16">
    <location>
        <begin position="52"/>
        <end position="72"/>
    </location>
</feature>
<evidence type="ECO:0000256" key="9">
    <source>
        <dbReference type="ARBA" id="ARBA00032370"/>
    </source>
</evidence>
<evidence type="ECO:0000256" key="4">
    <source>
        <dbReference type="ARBA" id="ARBA00022692"/>
    </source>
</evidence>
<evidence type="ECO:0000256" key="1">
    <source>
        <dbReference type="ARBA" id="ARBA00004141"/>
    </source>
</evidence>
<feature type="transmembrane region" description="Helical" evidence="16">
    <location>
        <begin position="329"/>
        <end position="351"/>
    </location>
</feature>
<comment type="caution">
    <text evidence="17">The sequence shown here is derived from an EMBL/GenBank/DDBJ whole genome shotgun (WGS) entry which is preliminary data.</text>
</comment>
<dbReference type="GO" id="GO:0009252">
    <property type="term" value="P:peptidoglycan biosynthetic process"/>
    <property type="evidence" value="ECO:0007669"/>
    <property type="project" value="UniProtKB-KW"/>
</dbReference>
<keyword evidence="6" id="KW-0573">Peptidoglycan synthesis</keyword>
<feature type="transmembrane region" description="Helical" evidence="16">
    <location>
        <begin position="84"/>
        <end position="102"/>
    </location>
</feature>
<comment type="similarity">
    <text evidence="11">Belongs to the SEDS family. FtsW subfamily.</text>
</comment>
<dbReference type="STRING" id="1617427.UZ20_WS6002000049"/>
<dbReference type="GO" id="GO:0005886">
    <property type="term" value="C:plasma membrane"/>
    <property type="evidence" value="ECO:0007669"/>
    <property type="project" value="TreeGrafter"/>
</dbReference>
<evidence type="ECO:0000256" key="12">
    <source>
        <dbReference type="ARBA" id="ARBA00041185"/>
    </source>
</evidence>
<dbReference type="GO" id="GO:0008955">
    <property type="term" value="F:peptidoglycan glycosyltransferase activity"/>
    <property type="evidence" value="ECO:0007669"/>
    <property type="project" value="UniProtKB-EC"/>
</dbReference>
<keyword evidence="7 16" id="KW-1133">Transmembrane helix</keyword>
<evidence type="ECO:0000256" key="10">
    <source>
        <dbReference type="ARBA" id="ARBA00033270"/>
    </source>
</evidence>
<feature type="transmembrane region" description="Helical" evidence="16">
    <location>
        <begin position="21"/>
        <end position="46"/>
    </location>
</feature>
<proteinExistence type="inferred from homology"/>
<reference evidence="17 18" key="1">
    <citation type="submission" date="2015-02" db="EMBL/GenBank/DDBJ databases">
        <title>Improved understanding of the partial-nitritation anammox process through 23 genomes representing the majority of the microbial community.</title>
        <authorList>
            <person name="Speth D.R."/>
            <person name="In T Zandt M."/>
            <person name="Guerrero Cruz S."/>
            <person name="Jetten M.S."/>
            <person name="Dutilh B.E."/>
        </authorList>
    </citation>
    <scope>NUCLEOTIDE SEQUENCE [LARGE SCALE GENOMIC DNA]</scope>
    <source>
        <strain evidence="17">OLB21</strain>
    </source>
</reference>
<comment type="subcellular location">
    <subcellularLocation>
        <location evidence="1">Membrane</location>
        <topology evidence="1">Multi-pass membrane protein</topology>
    </subcellularLocation>
</comment>
<feature type="transmembrane region" description="Helical" evidence="16">
    <location>
        <begin position="363"/>
        <end position="384"/>
    </location>
</feature>
<evidence type="ECO:0000256" key="11">
    <source>
        <dbReference type="ARBA" id="ARBA00038053"/>
    </source>
</evidence>
<feature type="transmembrane region" description="Helical" evidence="16">
    <location>
        <begin position="159"/>
        <end position="175"/>
    </location>
</feature>
<evidence type="ECO:0000256" key="15">
    <source>
        <dbReference type="ARBA" id="ARBA00049902"/>
    </source>
</evidence>
<dbReference type="PANTHER" id="PTHR30474">
    <property type="entry name" value="CELL CYCLE PROTEIN"/>
    <property type="match status" value="1"/>
</dbReference>
<protein>
    <recommendedName>
        <fullName evidence="12">Probable peptidoglycan glycosyltransferase FtsW</fullName>
        <ecNumber evidence="14">2.4.99.28</ecNumber>
    </recommendedName>
    <alternativeName>
        <fullName evidence="13">Cell division protein FtsW</fullName>
    </alternativeName>
    <alternativeName>
        <fullName evidence="10">Cell wall polymerase</fullName>
    </alternativeName>
    <alternativeName>
        <fullName evidence="9">Peptidoglycan polymerase</fullName>
    </alternativeName>
</protein>
<dbReference type="PANTHER" id="PTHR30474:SF2">
    <property type="entry name" value="PEPTIDOGLYCAN GLYCOSYLTRANSFERASE FTSW-RELATED"/>
    <property type="match status" value="1"/>
</dbReference>
<dbReference type="GO" id="GO:0015648">
    <property type="term" value="F:lipid-linked peptidoglycan transporter activity"/>
    <property type="evidence" value="ECO:0007669"/>
    <property type="project" value="TreeGrafter"/>
</dbReference>
<keyword evidence="4 16" id="KW-0812">Transmembrane</keyword>
<keyword evidence="5" id="KW-0133">Cell shape</keyword>
<sequence>MKRRSTARKLPFLTTGSIDSTLASVIVMLSVFGAVMVYSGSVLVAVRQGNEPTYYFIRQLIWVIAGLAIAYVLSKIDYHFLAKYSLQAIILSIFLLIAVLILNHDQAIKRWIDLGAFDLQPSELTKLAFVFFLSSWLAKQKERTQKGIKAFKEHFYKEMLPFLLWLGAISILIIMQPDLDTTLIIAITAFIVYFISGNDNVHLLGSTIILIGSAIVGSIATTLASYRIDRLATFFDFWKNGFILDPFGNGYQMRQILVAVASGGLFGVGFGESRQKFHYLGDTAFSDTIFAIFAEEFGFIGIVVMVSIFLFIMIKGYKIAKAAPDKLGFLLAVSITTWITLQAFLHIGANVALIPINGNTLPFMSYGGSSTVVNLAAIGVLLNISAQATGNKRNTTIERVRSRKN</sequence>
<evidence type="ECO:0000313" key="18">
    <source>
        <dbReference type="Proteomes" id="UP000070449"/>
    </source>
</evidence>
<evidence type="ECO:0000256" key="7">
    <source>
        <dbReference type="ARBA" id="ARBA00022989"/>
    </source>
</evidence>
<evidence type="ECO:0000313" key="17">
    <source>
        <dbReference type="EMBL" id="KXK10135.1"/>
    </source>
</evidence>
<feature type="transmembrane region" description="Helical" evidence="16">
    <location>
        <begin position="297"/>
        <end position="317"/>
    </location>
</feature>
<dbReference type="EC" id="2.4.99.28" evidence="14"/>
<dbReference type="InterPro" id="IPR001182">
    <property type="entry name" value="FtsW/RodA"/>
</dbReference>
<dbReference type="GO" id="GO:0032153">
    <property type="term" value="C:cell division site"/>
    <property type="evidence" value="ECO:0007669"/>
    <property type="project" value="TreeGrafter"/>
</dbReference>
<keyword evidence="3" id="KW-0808">Transferase</keyword>
<evidence type="ECO:0000256" key="5">
    <source>
        <dbReference type="ARBA" id="ARBA00022960"/>
    </source>
</evidence>
<gene>
    <name evidence="17" type="primary">ftsW</name>
    <name evidence="17" type="ORF">UZ20_WS6002000049</name>
</gene>
<dbReference type="GO" id="GO:0051301">
    <property type="term" value="P:cell division"/>
    <property type="evidence" value="ECO:0007669"/>
    <property type="project" value="InterPro"/>
</dbReference>
<evidence type="ECO:0000256" key="16">
    <source>
        <dbReference type="SAM" id="Phobius"/>
    </source>
</evidence>
<keyword evidence="8 16" id="KW-0472">Membrane</keyword>
<feature type="transmembrane region" description="Helical" evidence="16">
    <location>
        <begin position="208"/>
        <end position="228"/>
    </location>
</feature>
<evidence type="ECO:0000256" key="6">
    <source>
        <dbReference type="ARBA" id="ARBA00022984"/>
    </source>
</evidence>
<feature type="transmembrane region" description="Helical" evidence="16">
    <location>
        <begin position="181"/>
        <end position="196"/>
    </location>
</feature>
<keyword evidence="2" id="KW-0328">Glycosyltransferase</keyword>
<dbReference type="Proteomes" id="UP000070449">
    <property type="component" value="Unassembled WGS sequence"/>
</dbReference>
<dbReference type="AlphaFoldDB" id="A0A136KL25"/>
<evidence type="ECO:0000256" key="14">
    <source>
        <dbReference type="ARBA" id="ARBA00044770"/>
    </source>
</evidence>
<comment type="catalytic activity">
    <reaction evidence="15">
        <text>[GlcNAc-(1-&gt;4)-Mur2Ac(oyl-L-Ala-gamma-D-Glu-L-Lys-D-Ala-D-Ala)](n)-di-trans,octa-cis-undecaprenyl diphosphate + beta-D-GlcNAc-(1-&gt;4)-Mur2Ac(oyl-L-Ala-gamma-D-Glu-L-Lys-D-Ala-D-Ala)-di-trans,octa-cis-undecaprenyl diphosphate = [GlcNAc-(1-&gt;4)-Mur2Ac(oyl-L-Ala-gamma-D-Glu-L-Lys-D-Ala-D-Ala)](n+1)-di-trans,octa-cis-undecaprenyl diphosphate + di-trans,octa-cis-undecaprenyl diphosphate + H(+)</text>
        <dbReference type="Rhea" id="RHEA:23708"/>
        <dbReference type="Rhea" id="RHEA-COMP:9602"/>
        <dbReference type="Rhea" id="RHEA-COMP:9603"/>
        <dbReference type="ChEBI" id="CHEBI:15378"/>
        <dbReference type="ChEBI" id="CHEBI:58405"/>
        <dbReference type="ChEBI" id="CHEBI:60033"/>
        <dbReference type="ChEBI" id="CHEBI:78435"/>
        <dbReference type="EC" id="2.4.99.28"/>
    </reaction>
</comment>
<dbReference type="Pfam" id="PF01098">
    <property type="entry name" value="FTSW_RODA_SPOVE"/>
    <property type="match status" value="1"/>
</dbReference>
<evidence type="ECO:0000256" key="8">
    <source>
        <dbReference type="ARBA" id="ARBA00023136"/>
    </source>
</evidence>
<organism evidence="17 18">
    <name type="scientific">candidate division WS6 bacterium OLB21</name>
    <dbReference type="NCBI Taxonomy" id="1617427"/>
    <lineage>
        <taxon>Bacteria</taxon>
        <taxon>Candidatus Dojkabacteria</taxon>
    </lineage>
</organism>